<proteinExistence type="predicted"/>
<dbReference type="Proteomes" id="UP000283387">
    <property type="component" value="Unassembled WGS sequence"/>
</dbReference>
<organism evidence="2 3">
    <name type="scientific">Mangrovibacterium diazotrophicum</name>
    <dbReference type="NCBI Taxonomy" id="1261403"/>
    <lineage>
        <taxon>Bacteria</taxon>
        <taxon>Pseudomonadati</taxon>
        <taxon>Bacteroidota</taxon>
        <taxon>Bacteroidia</taxon>
        <taxon>Marinilabiliales</taxon>
        <taxon>Prolixibacteraceae</taxon>
        <taxon>Mangrovibacterium</taxon>
    </lineage>
</organism>
<keyword evidence="1" id="KW-0732">Signal</keyword>
<protein>
    <recommendedName>
        <fullName evidence="4">Outer membrane lipoprotein-sorting protein</fullName>
    </recommendedName>
</protein>
<evidence type="ECO:0000256" key="1">
    <source>
        <dbReference type="SAM" id="SignalP"/>
    </source>
</evidence>
<dbReference type="RefSeq" id="WP_120271622.1">
    <property type="nucleotide sequence ID" value="NZ_RAPN01000001.1"/>
</dbReference>
<comment type="caution">
    <text evidence="2">The sequence shown here is derived from an EMBL/GenBank/DDBJ whole genome shotgun (WGS) entry which is preliminary data.</text>
</comment>
<dbReference type="OrthoDB" id="1433712at2"/>
<feature type="chain" id="PRO_5019233282" description="Outer membrane lipoprotein-sorting protein" evidence="1">
    <location>
        <begin position="21"/>
        <end position="207"/>
    </location>
</feature>
<evidence type="ECO:0000313" key="2">
    <source>
        <dbReference type="EMBL" id="RKD90202.1"/>
    </source>
</evidence>
<dbReference type="AlphaFoldDB" id="A0A419W429"/>
<keyword evidence="3" id="KW-1185">Reference proteome</keyword>
<feature type="signal peptide" evidence="1">
    <location>
        <begin position="1"/>
        <end position="20"/>
    </location>
</feature>
<accession>A0A419W429</accession>
<evidence type="ECO:0000313" key="3">
    <source>
        <dbReference type="Proteomes" id="UP000283387"/>
    </source>
</evidence>
<gene>
    <name evidence="2" type="ORF">BC643_0538</name>
</gene>
<name>A0A419W429_9BACT</name>
<reference evidence="2 3" key="1">
    <citation type="submission" date="2018-09" db="EMBL/GenBank/DDBJ databases">
        <title>Genomic Encyclopedia of Archaeal and Bacterial Type Strains, Phase II (KMG-II): from individual species to whole genera.</title>
        <authorList>
            <person name="Goeker M."/>
        </authorList>
    </citation>
    <scope>NUCLEOTIDE SEQUENCE [LARGE SCALE GENOMIC DNA]</scope>
    <source>
        <strain evidence="2 3">DSM 27148</strain>
    </source>
</reference>
<sequence length="207" mass="23465">MIKYLLFIFLLFNCSLAAFAQPDVLEQLKQRYAMPNGFEAVVTLRVDVPGIKAPDKTIEIKGENGKAPKIKGEGLILLPKKGLMRQFNDLLSLEVHWIDMGESGEEHLYKLVSLDAKSDWVTADLQINKNEPRIDQVVLTTRDAGIFTLNHTYLEDKFPSETEVAFETSKFSVPLKFLGKSDQIERADSTKLVTGKIYIHFDELTIF</sequence>
<evidence type="ECO:0008006" key="4">
    <source>
        <dbReference type="Google" id="ProtNLM"/>
    </source>
</evidence>
<dbReference type="EMBL" id="RAPN01000001">
    <property type="protein sequence ID" value="RKD90202.1"/>
    <property type="molecule type" value="Genomic_DNA"/>
</dbReference>